<dbReference type="STRING" id="131112.SAMN04489737_0955"/>
<accession>A0A1H2LF42</accession>
<evidence type="ECO:0000313" key="4">
    <source>
        <dbReference type="Proteomes" id="UP000214355"/>
    </source>
</evidence>
<name>A0A1H2LF42_9ACTO</name>
<feature type="compositionally biased region" description="Polar residues" evidence="1">
    <location>
        <begin position="63"/>
        <end position="79"/>
    </location>
</feature>
<protein>
    <submittedName>
        <fullName evidence="3">Uncharacterized protein</fullName>
    </submittedName>
</protein>
<feature type="transmembrane region" description="Helical" evidence="2">
    <location>
        <begin position="33"/>
        <end position="53"/>
    </location>
</feature>
<proteinExistence type="predicted"/>
<feature type="compositionally biased region" description="Polar residues" evidence="1">
    <location>
        <begin position="87"/>
        <end position="98"/>
    </location>
</feature>
<keyword evidence="2" id="KW-0472">Membrane</keyword>
<evidence type="ECO:0000256" key="2">
    <source>
        <dbReference type="SAM" id="Phobius"/>
    </source>
</evidence>
<dbReference type="RefSeq" id="WP_157672907.1">
    <property type="nucleotide sequence ID" value="NZ_JABAPK010000002.1"/>
</dbReference>
<dbReference type="Proteomes" id="UP000214355">
    <property type="component" value="Chromosome I"/>
</dbReference>
<organism evidence="3 4">
    <name type="scientific">Arcanobacterium phocae</name>
    <dbReference type="NCBI Taxonomy" id="131112"/>
    <lineage>
        <taxon>Bacteria</taxon>
        <taxon>Bacillati</taxon>
        <taxon>Actinomycetota</taxon>
        <taxon>Actinomycetes</taxon>
        <taxon>Actinomycetales</taxon>
        <taxon>Actinomycetaceae</taxon>
        <taxon>Arcanobacterium</taxon>
    </lineage>
</organism>
<gene>
    <name evidence="3" type="ORF">SAMN04489737_0955</name>
</gene>
<evidence type="ECO:0000313" key="3">
    <source>
        <dbReference type="EMBL" id="SDU79647.1"/>
    </source>
</evidence>
<keyword evidence="2" id="KW-1133">Transmembrane helix</keyword>
<sequence>MKIGTFLWGIVTSLCGIIAILQGTSAQIDTSTLIVVLLLIFAGACTIAALVPARRSAEATDMSAHTVQSGEGTHYSGTTEDYRAAQNFETSPSASQTEWLEVEPPTDPNNEN</sequence>
<reference evidence="4" key="1">
    <citation type="submission" date="2016-10" db="EMBL/GenBank/DDBJ databases">
        <authorList>
            <person name="Varghese N."/>
            <person name="Submissions S."/>
        </authorList>
    </citation>
    <scope>NUCLEOTIDE SEQUENCE [LARGE SCALE GENOMIC DNA]</scope>
    <source>
        <strain evidence="4">DSM 10002</strain>
    </source>
</reference>
<evidence type="ECO:0000256" key="1">
    <source>
        <dbReference type="SAM" id="MobiDB-lite"/>
    </source>
</evidence>
<keyword evidence="4" id="KW-1185">Reference proteome</keyword>
<dbReference type="EMBL" id="LT629804">
    <property type="protein sequence ID" value="SDU79647.1"/>
    <property type="molecule type" value="Genomic_DNA"/>
</dbReference>
<dbReference type="GeneID" id="65345541"/>
<dbReference type="AlphaFoldDB" id="A0A1H2LF42"/>
<keyword evidence="2" id="KW-0812">Transmembrane</keyword>
<feature type="region of interest" description="Disordered" evidence="1">
    <location>
        <begin position="60"/>
        <end position="112"/>
    </location>
</feature>
<dbReference type="OrthoDB" id="10008444at2"/>